<evidence type="ECO:0000256" key="1">
    <source>
        <dbReference type="ARBA" id="ARBA00022729"/>
    </source>
</evidence>
<dbReference type="Proteomes" id="UP001303046">
    <property type="component" value="Unassembled WGS sequence"/>
</dbReference>
<organism evidence="3 4">
    <name type="scientific">Necator americanus</name>
    <name type="common">Human hookworm</name>
    <dbReference type="NCBI Taxonomy" id="51031"/>
    <lineage>
        <taxon>Eukaryota</taxon>
        <taxon>Metazoa</taxon>
        <taxon>Ecdysozoa</taxon>
        <taxon>Nematoda</taxon>
        <taxon>Chromadorea</taxon>
        <taxon>Rhabditida</taxon>
        <taxon>Rhabditina</taxon>
        <taxon>Rhabditomorpha</taxon>
        <taxon>Strongyloidea</taxon>
        <taxon>Ancylostomatidae</taxon>
        <taxon>Bunostominae</taxon>
        <taxon>Necator</taxon>
    </lineage>
</organism>
<accession>A0ABR1CSM1</accession>
<feature type="domain" description="ZP" evidence="2">
    <location>
        <begin position="1"/>
        <end position="162"/>
    </location>
</feature>
<dbReference type="PROSITE" id="PS51034">
    <property type="entry name" value="ZP_2"/>
    <property type="match status" value="1"/>
</dbReference>
<evidence type="ECO:0000313" key="3">
    <source>
        <dbReference type="EMBL" id="KAK6741317.1"/>
    </source>
</evidence>
<dbReference type="InterPro" id="IPR051962">
    <property type="entry name" value="Cuticlin"/>
</dbReference>
<keyword evidence="1" id="KW-0732">Signal</keyword>
<dbReference type="PANTHER" id="PTHR22907:SF59">
    <property type="entry name" value="CUTICLIN-LIKE PROTEIN 19"/>
    <property type="match status" value="1"/>
</dbReference>
<gene>
    <name evidence="3" type="primary">Necator_chrIII.g10036</name>
    <name evidence="3" type="ORF">RB195_009271</name>
</gene>
<proteinExistence type="predicted"/>
<dbReference type="EMBL" id="JAVFWL010000003">
    <property type="protein sequence ID" value="KAK6741317.1"/>
    <property type="molecule type" value="Genomic_DNA"/>
</dbReference>
<protein>
    <recommendedName>
        <fullName evidence="2">ZP domain-containing protein</fullName>
    </recommendedName>
</protein>
<sequence>MVGNFELSSSVADEYADLMRSDVTARVLPLNITVNSTELIDASCTFTLHRTSCKNPPLTTNETISWHTRICFNWKCNAPLHAMRVENCWVGTRKSPVYLVKSNGCTAESALLHSPSYASFLRAASIGWLSIRQAGVDELLVSCHITLCHVCDDNCREYTPPRSCRDSSIRNYDQMWNESTAVERACNPPVESTTAFLTKREYSTRWTMLDTIQMAFGHIRFTALGRLYSILIALDKS</sequence>
<keyword evidence="4" id="KW-1185">Reference proteome</keyword>
<reference evidence="3 4" key="1">
    <citation type="submission" date="2023-08" db="EMBL/GenBank/DDBJ databases">
        <title>A Necator americanus chromosomal reference genome.</title>
        <authorList>
            <person name="Ilik V."/>
            <person name="Petrzelkova K.J."/>
            <person name="Pardy F."/>
            <person name="Fuh T."/>
            <person name="Niatou-Singa F.S."/>
            <person name="Gouil Q."/>
            <person name="Baker L."/>
            <person name="Ritchie M.E."/>
            <person name="Jex A.R."/>
            <person name="Gazzola D."/>
            <person name="Li H."/>
            <person name="Toshio Fujiwara R."/>
            <person name="Zhan B."/>
            <person name="Aroian R.V."/>
            <person name="Pafco B."/>
            <person name="Schwarz E.M."/>
        </authorList>
    </citation>
    <scope>NUCLEOTIDE SEQUENCE [LARGE SCALE GENOMIC DNA]</scope>
    <source>
        <strain evidence="3 4">Aroian</strain>
        <tissue evidence="3">Whole animal</tissue>
    </source>
</reference>
<name>A0ABR1CSM1_NECAM</name>
<dbReference type="InterPro" id="IPR001507">
    <property type="entry name" value="ZP_dom"/>
</dbReference>
<evidence type="ECO:0000259" key="2">
    <source>
        <dbReference type="PROSITE" id="PS51034"/>
    </source>
</evidence>
<dbReference type="PANTHER" id="PTHR22907">
    <property type="entry name" value="GH04558P"/>
    <property type="match status" value="1"/>
</dbReference>
<comment type="caution">
    <text evidence="3">The sequence shown here is derived from an EMBL/GenBank/DDBJ whole genome shotgun (WGS) entry which is preliminary data.</text>
</comment>
<evidence type="ECO:0000313" key="4">
    <source>
        <dbReference type="Proteomes" id="UP001303046"/>
    </source>
</evidence>